<reference evidence="3" key="1">
    <citation type="journal article" date="2019" name="Int. J. Syst. Evol. Microbiol.">
        <title>The Global Catalogue of Microorganisms (GCM) 10K type strain sequencing project: providing services to taxonomists for standard genome sequencing and annotation.</title>
        <authorList>
            <consortium name="The Broad Institute Genomics Platform"/>
            <consortium name="The Broad Institute Genome Sequencing Center for Infectious Disease"/>
            <person name="Wu L."/>
            <person name="Ma J."/>
        </authorList>
    </citation>
    <scope>NUCLEOTIDE SEQUENCE [LARGE SCALE GENOMIC DNA]</scope>
    <source>
        <strain evidence="3">CCUG 60023</strain>
    </source>
</reference>
<dbReference type="EMBL" id="JBHTJV010000025">
    <property type="protein sequence ID" value="MFD0917621.1"/>
    <property type="molecule type" value="Genomic_DNA"/>
</dbReference>
<dbReference type="Pfam" id="PF13467">
    <property type="entry name" value="RHH_4"/>
    <property type="match status" value="1"/>
</dbReference>
<dbReference type="InterPro" id="IPR038268">
    <property type="entry name" value="RHH_sf"/>
</dbReference>
<accession>A0ABW3FLL4</accession>
<dbReference type="Proteomes" id="UP001597101">
    <property type="component" value="Unassembled WGS sequence"/>
</dbReference>
<dbReference type="Gene3D" id="1.10.3990.20">
    <property type="entry name" value="protein bp1543"/>
    <property type="match status" value="1"/>
</dbReference>
<name>A0ABW3FLL4_9HYPH</name>
<sequence length="73" mass="8331">MKKHSVSIRGHSTSFSLEDQFWDELKLIAKRNNQSIAHLVTQIDAKRSADENLSSALRLFVLAHVKLRAEKQS</sequence>
<dbReference type="RefSeq" id="WP_377213479.1">
    <property type="nucleotide sequence ID" value="NZ_JBHTJV010000025.1"/>
</dbReference>
<evidence type="ECO:0000313" key="3">
    <source>
        <dbReference type="Proteomes" id="UP001597101"/>
    </source>
</evidence>
<protein>
    <submittedName>
        <fullName evidence="2">Ribbon-helix-helix domain-containing protein</fullName>
    </submittedName>
</protein>
<keyword evidence="3" id="KW-1185">Reference proteome</keyword>
<gene>
    <name evidence="2" type="ORF">ACFQ14_14540</name>
</gene>
<dbReference type="InterPro" id="IPR027373">
    <property type="entry name" value="RHH_dom"/>
</dbReference>
<proteinExistence type="predicted"/>
<evidence type="ECO:0000313" key="2">
    <source>
        <dbReference type="EMBL" id="MFD0917621.1"/>
    </source>
</evidence>
<feature type="domain" description="Ribbon-helix-helix" evidence="1">
    <location>
        <begin position="2"/>
        <end position="64"/>
    </location>
</feature>
<organism evidence="2 3">
    <name type="scientific">Pseudahrensia aquimaris</name>
    <dbReference type="NCBI Taxonomy" id="744461"/>
    <lineage>
        <taxon>Bacteria</taxon>
        <taxon>Pseudomonadati</taxon>
        <taxon>Pseudomonadota</taxon>
        <taxon>Alphaproteobacteria</taxon>
        <taxon>Hyphomicrobiales</taxon>
        <taxon>Ahrensiaceae</taxon>
        <taxon>Pseudahrensia</taxon>
    </lineage>
</organism>
<evidence type="ECO:0000259" key="1">
    <source>
        <dbReference type="Pfam" id="PF13467"/>
    </source>
</evidence>
<comment type="caution">
    <text evidence="2">The sequence shown here is derived from an EMBL/GenBank/DDBJ whole genome shotgun (WGS) entry which is preliminary data.</text>
</comment>